<dbReference type="Pfam" id="PF04860">
    <property type="entry name" value="Phage_portal"/>
    <property type="match status" value="1"/>
</dbReference>
<evidence type="ECO:0000313" key="1">
    <source>
        <dbReference type="EMBL" id="RLL12137.1"/>
    </source>
</evidence>
<proteinExistence type="predicted"/>
<protein>
    <submittedName>
        <fullName evidence="1">Phage portal protein</fullName>
    </submittedName>
</protein>
<accession>A0A498CMJ3</accession>
<reference evidence="1 2" key="1">
    <citation type="submission" date="2018-10" db="EMBL/GenBank/DDBJ databases">
        <title>Anaerotruncus faecis sp. nov., isolated from human feces.</title>
        <authorList>
            <person name="Wang Y.-J."/>
        </authorList>
    </citation>
    <scope>NUCLEOTIDE SEQUENCE [LARGE SCALE GENOMIC DNA]</scope>
    <source>
        <strain evidence="1 2">22A2-44</strain>
    </source>
</reference>
<dbReference type="AlphaFoldDB" id="A0A498CMJ3"/>
<dbReference type="Proteomes" id="UP000276301">
    <property type="component" value="Unassembled WGS sequence"/>
</dbReference>
<dbReference type="InterPro" id="IPR006944">
    <property type="entry name" value="Phage/GTA_portal"/>
</dbReference>
<organism evidence="1 2">
    <name type="scientific">Anaerotruncus massiliensis</name>
    <name type="common">ex Liu et al. 2021</name>
    <dbReference type="NCBI Taxonomy" id="2321404"/>
    <lineage>
        <taxon>Bacteria</taxon>
        <taxon>Bacillati</taxon>
        <taxon>Bacillota</taxon>
        <taxon>Clostridia</taxon>
        <taxon>Eubacteriales</taxon>
        <taxon>Oscillospiraceae</taxon>
        <taxon>Anaerotruncus</taxon>
    </lineage>
</organism>
<dbReference type="RefSeq" id="WP_121586623.1">
    <property type="nucleotide sequence ID" value="NZ_RCHT01000007.1"/>
</dbReference>
<dbReference type="NCBIfam" id="TIGR01537">
    <property type="entry name" value="portal_HK97"/>
    <property type="match status" value="1"/>
</dbReference>
<name>A0A498CMJ3_9FIRM</name>
<dbReference type="InterPro" id="IPR006427">
    <property type="entry name" value="Portal_HK97"/>
</dbReference>
<keyword evidence="2" id="KW-1185">Reference proteome</keyword>
<dbReference type="EMBL" id="RCHT01000007">
    <property type="protein sequence ID" value="RLL12137.1"/>
    <property type="molecule type" value="Genomic_DNA"/>
</dbReference>
<sequence length="388" mass="43919">MGISLKRWLLEKLGGGVERVSSADVETGDFLGLAAEIHVRELAFWSCVNIVANAVSKCEFKTFVKHEETRGPEYYLWNVEPNANQNSSAFIHKWISQLYCHNEALIIEQNGQLLVADSFDRKPYALYDDVFTQVQVGDFTFNRTFTQSEVLYFRLSEKNMRLIANGLYASYQKLIDYGMRSYRRSRGQKGVITVDTVAANGWQQEYENIKNRNFKSFFDAENAVMPLFKGFHYDDLGSKTYSNEGTRDIRAMIDDVSDFTAKAFGIPPALLSGEVQGTSDALDQFLTFCIDPLADMLQEEINRKRSGYGGFSQGTYLQIDTRAIKHVDLLSVSTAIDKLISSGAYCINDIRKLTGDQVIDEPWAWQHFMTKNYATVAELLKALEADTG</sequence>
<evidence type="ECO:0000313" key="2">
    <source>
        <dbReference type="Proteomes" id="UP000276301"/>
    </source>
</evidence>
<gene>
    <name evidence="1" type="ORF">D4A47_06315</name>
</gene>
<comment type="caution">
    <text evidence="1">The sequence shown here is derived from an EMBL/GenBank/DDBJ whole genome shotgun (WGS) entry which is preliminary data.</text>
</comment>